<dbReference type="AlphaFoldDB" id="A0A835I4V8"/>
<protein>
    <submittedName>
        <fullName evidence="2">Uncharacterized protein</fullName>
    </submittedName>
</protein>
<feature type="region of interest" description="Disordered" evidence="1">
    <location>
        <begin position="49"/>
        <end position="68"/>
    </location>
</feature>
<keyword evidence="3" id="KW-1185">Reference proteome</keyword>
<proteinExistence type="predicted"/>
<gene>
    <name evidence="2" type="ORF">IFM89_017851</name>
</gene>
<feature type="region of interest" description="Disordered" evidence="1">
    <location>
        <begin position="16"/>
        <end position="38"/>
    </location>
</feature>
<evidence type="ECO:0000313" key="3">
    <source>
        <dbReference type="Proteomes" id="UP000631114"/>
    </source>
</evidence>
<name>A0A835I4V8_9MAGN</name>
<dbReference type="EMBL" id="JADFTS010000004">
    <property type="protein sequence ID" value="KAF9609672.1"/>
    <property type="molecule type" value="Genomic_DNA"/>
</dbReference>
<feature type="compositionally biased region" description="Low complexity" evidence="1">
    <location>
        <begin position="49"/>
        <end position="59"/>
    </location>
</feature>
<comment type="caution">
    <text evidence="2">The sequence shown here is derived from an EMBL/GenBank/DDBJ whole genome shotgun (WGS) entry which is preliminary data.</text>
</comment>
<organism evidence="2 3">
    <name type="scientific">Coptis chinensis</name>
    <dbReference type="NCBI Taxonomy" id="261450"/>
    <lineage>
        <taxon>Eukaryota</taxon>
        <taxon>Viridiplantae</taxon>
        <taxon>Streptophyta</taxon>
        <taxon>Embryophyta</taxon>
        <taxon>Tracheophyta</taxon>
        <taxon>Spermatophyta</taxon>
        <taxon>Magnoliopsida</taxon>
        <taxon>Ranunculales</taxon>
        <taxon>Ranunculaceae</taxon>
        <taxon>Coptidoideae</taxon>
        <taxon>Coptis</taxon>
    </lineage>
</organism>
<accession>A0A835I4V8</accession>
<reference evidence="2 3" key="1">
    <citation type="submission" date="2020-10" db="EMBL/GenBank/DDBJ databases">
        <title>The Coptis chinensis genome and diversification of protoberbering-type alkaloids.</title>
        <authorList>
            <person name="Wang B."/>
            <person name="Shu S."/>
            <person name="Song C."/>
            <person name="Liu Y."/>
        </authorList>
    </citation>
    <scope>NUCLEOTIDE SEQUENCE [LARGE SCALE GENOMIC DNA]</scope>
    <source>
        <strain evidence="2">HL-2020</strain>
        <tissue evidence="2">Leaf</tissue>
    </source>
</reference>
<evidence type="ECO:0000256" key="1">
    <source>
        <dbReference type="SAM" id="MobiDB-lite"/>
    </source>
</evidence>
<dbReference type="Proteomes" id="UP000631114">
    <property type="component" value="Unassembled WGS sequence"/>
</dbReference>
<sequence length="84" mass="9210">MASALLASRAEPLWGERKVYARKQPNTQTPNPNPNFDYHQQIDEIESVSISSDSSAAAAQNHHSKESVHDGLVTFNIAAYTKGN</sequence>
<evidence type="ECO:0000313" key="2">
    <source>
        <dbReference type="EMBL" id="KAF9609672.1"/>
    </source>
</evidence>